<dbReference type="Proteomes" id="UP000216998">
    <property type="component" value="Unassembled WGS sequence"/>
</dbReference>
<evidence type="ECO:0000313" key="5">
    <source>
        <dbReference type="EMBL" id="OYQ34544.1"/>
    </source>
</evidence>
<dbReference type="InterPro" id="IPR005511">
    <property type="entry name" value="SMP-30"/>
</dbReference>
<evidence type="ECO:0000313" key="6">
    <source>
        <dbReference type="Proteomes" id="UP000216998"/>
    </source>
</evidence>
<dbReference type="Pfam" id="PF08450">
    <property type="entry name" value="SGL"/>
    <property type="match status" value="1"/>
</dbReference>
<dbReference type="OrthoDB" id="2633250at2"/>
<keyword evidence="6" id="KW-1185">Reference proteome</keyword>
<dbReference type="GO" id="GO:0005509">
    <property type="term" value="F:calcium ion binding"/>
    <property type="evidence" value="ECO:0007669"/>
    <property type="project" value="TreeGrafter"/>
</dbReference>
<comment type="cofactor">
    <cofactor evidence="3">
        <name>Zn(2+)</name>
        <dbReference type="ChEBI" id="CHEBI:29105"/>
    </cofactor>
    <text evidence="3">Binds 1 divalent metal cation per subunit.</text>
</comment>
<dbReference type="PANTHER" id="PTHR10907:SF47">
    <property type="entry name" value="REGUCALCIN"/>
    <property type="match status" value="1"/>
</dbReference>
<evidence type="ECO:0000259" key="4">
    <source>
        <dbReference type="Pfam" id="PF08450"/>
    </source>
</evidence>
<gene>
    <name evidence="5" type="ORF">CHU95_11035</name>
</gene>
<evidence type="ECO:0000256" key="2">
    <source>
        <dbReference type="PIRSR" id="PIRSR605511-1"/>
    </source>
</evidence>
<dbReference type="InterPro" id="IPR013658">
    <property type="entry name" value="SGL"/>
</dbReference>
<dbReference type="SUPFAM" id="SSF63829">
    <property type="entry name" value="Calcium-dependent phosphotriesterase"/>
    <property type="match status" value="1"/>
</dbReference>
<feature type="binding site" evidence="3">
    <location>
        <position position="97"/>
    </location>
    <ligand>
        <name>substrate</name>
    </ligand>
</feature>
<keyword evidence="3" id="KW-0479">Metal-binding</keyword>
<proteinExistence type="inferred from homology"/>
<dbReference type="PRINTS" id="PR01790">
    <property type="entry name" value="SMP30FAMILY"/>
</dbReference>
<dbReference type="Gene3D" id="2.120.10.30">
    <property type="entry name" value="TolB, C-terminal domain"/>
    <property type="match status" value="1"/>
</dbReference>
<feature type="binding site" evidence="3">
    <location>
        <position position="95"/>
    </location>
    <ligand>
        <name>substrate</name>
    </ligand>
</feature>
<feature type="binding site" evidence="3">
    <location>
        <position position="14"/>
    </location>
    <ligand>
        <name>a divalent metal cation</name>
        <dbReference type="ChEBI" id="CHEBI:60240"/>
    </ligand>
</feature>
<keyword evidence="3" id="KW-0862">Zinc</keyword>
<dbReference type="RefSeq" id="WP_094456394.1">
    <property type="nucleotide sequence ID" value="NZ_NOXU01000028.1"/>
</dbReference>
<organism evidence="5 6">
    <name type="scientific">Niveispirillum lacus</name>
    <dbReference type="NCBI Taxonomy" id="1981099"/>
    <lineage>
        <taxon>Bacteria</taxon>
        <taxon>Pseudomonadati</taxon>
        <taxon>Pseudomonadota</taxon>
        <taxon>Alphaproteobacteria</taxon>
        <taxon>Rhodospirillales</taxon>
        <taxon>Azospirillaceae</taxon>
        <taxon>Niveispirillum</taxon>
    </lineage>
</organism>
<name>A0A255Z0S9_9PROT</name>
<protein>
    <submittedName>
        <fullName evidence="5">Gluconolactonase</fullName>
    </submittedName>
</protein>
<dbReference type="GO" id="GO:0004341">
    <property type="term" value="F:gluconolactonase activity"/>
    <property type="evidence" value="ECO:0007669"/>
    <property type="project" value="TreeGrafter"/>
</dbReference>
<reference evidence="5 6" key="1">
    <citation type="submission" date="2017-07" db="EMBL/GenBank/DDBJ databases">
        <title>Niveispirillum cyanobacteriorum sp. nov., isolated from cyanobacterial aggregates in a eutrophic lake.</title>
        <authorList>
            <person name="Cai H."/>
        </authorList>
    </citation>
    <scope>NUCLEOTIDE SEQUENCE [LARGE SCALE GENOMIC DNA]</scope>
    <source>
        <strain evidence="6">TH1-14</strain>
    </source>
</reference>
<evidence type="ECO:0000256" key="3">
    <source>
        <dbReference type="PIRSR" id="PIRSR605511-2"/>
    </source>
</evidence>
<feature type="binding site" evidence="3">
    <location>
        <position position="142"/>
    </location>
    <ligand>
        <name>a divalent metal cation</name>
        <dbReference type="ChEBI" id="CHEBI:60240"/>
    </ligand>
</feature>
<dbReference type="InterPro" id="IPR011042">
    <property type="entry name" value="6-blade_b-propeller_TolB-like"/>
</dbReference>
<dbReference type="PANTHER" id="PTHR10907">
    <property type="entry name" value="REGUCALCIN"/>
    <property type="match status" value="1"/>
</dbReference>
<feature type="binding site" evidence="3">
    <location>
        <position position="192"/>
    </location>
    <ligand>
        <name>a divalent metal cation</name>
        <dbReference type="ChEBI" id="CHEBI:60240"/>
    </ligand>
</feature>
<dbReference type="EMBL" id="NOXU01000028">
    <property type="protein sequence ID" value="OYQ34544.1"/>
    <property type="molecule type" value="Genomic_DNA"/>
</dbReference>
<feature type="active site" description="Proton donor/acceptor" evidence="2">
    <location>
        <position position="192"/>
    </location>
</feature>
<comment type="similarity">
    <text evidence="1">Belongs to the SMP-30/CGR1 family.</text>
</comment>
<sequence>MIDCIWPIAATLGEGPVWDARERRLWFVDIKGGRLHALTPETGARESFEIGGNPSFALPSDQGGLVIGNRDRLLHWRRGQVTELAHIPGMVTTDRTNDATVDADGRLWFGTMDDLEQTATGRVRVFDGTSIHEAGGAAIVTNGPAISGDGTVLYHVDSLGRTIWRYDLRGGAVSLFGGVPFRTFSGDEGLPDGVVVDAQDHLWVGFWAGGCARRFAPDGSLVTEVRLPCANVTKLAFGGPDLRTAYVTTARAGLSAAELLAQPLAGGLFSFRVEVPGRALPVVRV</sequence>
<comment type="caution">
    <text evidence="5">The sequence shown here is derived from an EMBL/GenBank/DDBJ whole genome shotgun (WGS) entry which is preliminary data.</text>
</comment>
<accession>A0A255Z0S9</accession>
<dbReference type="GO" id="GO:0019853">
    <property type="term" value="P:L-ascorbic acid biosynthetic process"/>
    <property type="evidence" value="ECO:0007669"/>
    <property type="project" value="TreeGrafter"/>
</dbReference>
<feature type="domain" description="SMP-30/Gluconolactonase/LRE-like region" evidence="4">
    <location>
        <begin position="12"/>
        <end position="251"/>
    </location>
</feature>
<dbReference type="AlphaFoldDB" id="A0A255Z0S9"/>
<evidence type="ECO:0000256" key="1">
    <source>
        <dbReference type="ARBA" id="ARBA00008853"/>
    </source>
</evidence>